<proteinExistence type="predicted"/>
<name>A0A1X2C3L0_9MYCO</name>
<reference evidence="1 2" key="1">
    <citation type="submission" date="2016-01" db="EMBL/GenBank/DDBJ databases">
        <title>The new phylogeny of the genus Mycobacterium.</title>
        <authorList>
            <person name="Tarcisio F."/>
            <person name="Conor M."/>
            <person name="Antonella G."/>
            <person name="Elisabetta G."/>
            <person name="Giulia F.S."/>
            <person name="Sara T."/>
            <person name="Anna F."/>
            <person name="Clotilde B."/>
            <person name="Roberto B."/>
            <person name="Veronica D.S."/>
            <person name="Fabio R."/>
            <person name="Monica P."/>
            <person name="Olivier J."/>
            <person name="Enrico T."/>
            <person name="Nicola S."/>
        </authorList>
    </citation>
    <scope>NUCLEOTIDE SEQUENCE [LARGE SCALE GENOMIC DNA]</scope>
    <source>
        <strain evidence="1 2">DSM 45176</strain>
    </source>
</reference>
<dbReference type="RefSeq" id="WP_085251838.1">
    <property type="nucleotide sequence ID" value="NZ_LQPQ01000160.1"/>
</dbReference>
<gene>
    <name evidence="1" type="ORF">AWC22_25120</name>
</gene>
<dbReference type="OrthoDB" id="8421690at2"/>
<keyword evidence="2" id="KW-1185">Reference proteome</keyword>
<dbReference type="EMBL" id="LQPQ01000160">
    <property type="protein sequence ID" value="ORW70460.1"/>
    <property type="molecule type" value="Genomic_DNA"/>
</dbReference>
<comment type="caution">
    <text evidence="1">The sequence shown here is derived from an EMBL/GenBank/DDBJ whole genome shotgun (WGS) entry which is preliminary data.</text>
</comment>
<dbReference type="STRING" id="486698.AWC22_25120"/>
<evidence type="ECO:0000313" key="2">
    <source>
        <dbReference type="Proteomes" id="UP000193087"/>
    </source>
</evidence>
<protein>
    <submittedName>
        <fullName evidence="1">Uncharacterized protein</fullName>
    </submittedName>
</protein>
<organism evidence="1 2">
    <name type="scientific">Mycobacterium riyadhense</name>
    <dbReference type="NCBI Taxonomy" id="486698"/>
    <lineage>
        <taxon>Bacteria</taxon>
        <taxon>Bacillati</taxon>
        <taxon>Actinomycetota</taxon>
        <taxon>Actinomycetes</taxon>
        <taxon>Mycobacteriales</taxon>
        <taxon>Mycobacteriaceae</taxon>
        <taxon>Mycobacterium</taxon>
    </lineage>
</organism>
<accession>A0A1X2C3L0</accession>
<evidence type="ECO:0000313" key="1">
    <source>
        <dbReference type="EMBL" id="ORW70460.1"/>
    </source>
</evidence>
<dbReference type="Proteomes" id="UP000193087">
    <property type="component" value="Unassembled WGS sequence"/>
</dbReference>
<sequence>MVTRLQWSALAKVAALAGLTAERLTQPVIDDQRKALIAAITRYRPDSHGTKALSAALFGAQTTLFHLGVLDTAPRKTAPDRSAERAAQWAAVPPMLATTLTG</sequence>
<dbReference type="AlphaFoldDB" id="A0A1X2C3L0"/>